<accession>A0AAN5HZ23</accession>
<dbReference type="InterPro" id="IPR050271">
    <property type="entry name" value="UDP-glycosyltransferase"/>
</dbReference>
<organism evidence="8 9">
    <name type="scientific">Pristionchus mayeri</name>
    <dbReference type="NCBI Taxonomy" id="1317129"/>
    <lineage>
        <taxon>Eukaryota</taxon>
        <taxon>Metazoa</taxon>
        <taxon>Ecdysozoa</taxon>
        <taxon>Nematoda</taxon>
        <taxon>Chromadorea</taxon>
        <taxon>Rhabditida</taxon>
        <taxon>Rhabditina</taxon>
        <taxon>Diplogasteromorpha</taxon>
        <taxon>Diplogasteroidea</taxon>
        <taxon>Neodiplogasteridae</taxon>
        <taxon>Pristionchus</taxon>
    </lineage>
</organism>
<comment type="similarity">
    <text evidence="1 6">Belongs to the UDP-glycosyltransferase family.</text>
</comment>
<evidence type="ECO:0000256" key="5">
    <source>
        <dbReference type="ARBA" id="ARBA00047475"/>
    </source>
</evidence>
<evidence type="ECO:0000256" key="7">
    <source>
        <dbReference type="RuleBase" id="RU362059"/>
    </source>
</evidence>
<dbReference type="GO" id="GO:0015020">
    <property type="term" value="F:glucuronosyltransferase activity"/>
    <property type="evidence" value="ECO:0007669"/>
    <property type="project" value="UniProtKB-EC"/>
</dbReference>
<feature type="chain" id="PRO_5042666699" description="UDP-glucuronosyltransferase" evidence="7">
    <location>
        <begin position="19"/>
        <end position="531"/>
    </location>
</feature>
<dbReference type="InterPro" id="IPR035595">
    <property type="entry name" value="UDP_glycos_trans_CS"/>
</dbReference>
<proteinExistence type="inferred from homology"/>
<keyword evidence="7" id="KW-0472">Membrane</keyword>
<dbReference type="EMBL" id="BTRK01000004">
    <property type="protein sequence ID" value="GMR45631.1"/>
    <property type="molecule type" value="Genomic_DNA"/>
</dbReference>
<dbReference type="PROSITE" id="PS00375">
    <property type="entry name" value="UDPGT"/>
    <property type="match status" value="1"/>
</dbReference>
<dbReference type="FunFam" id="3.40.50.2000:FF:000201">
    <property type="entry name" value="UDP-glucuronosyltransferase"/>
    <property type="match status" value="1"/>
</dbReference>
<sequence>LQDMLVIVLLICSSLGRSYKFLVFNPQFGTSHVNFMSQLSDALIGEGHEVVMISPRTDMLVGTPKTKAVVYEVHQGQKAAAFEESIRQHSSDGTLATVWLTPDVFKQIKEYYPMLEAWKDQCEVTVSDRELIDSVRREHFDAGFTEPWNSCGYALFHLLNVSKYATINSMALMDGMFSITEVPVNTAYTPTMIGGSAGDRMSFFARLINTLVYLKIDSFMEYSVDLYQSMLKRVTKDPPNMQRMMRETSLVFMNSDPLADFPKLTSPRVIDIGGISVHAGHDDLDEYWSSVLDRRNHTIFISFGTFVKSHLMPEAYKETIKETVKKFADVTFVWKYEKPEHNISGGIDNLVETTWAPQHDLLHDDRLTAFITHGGQGSITESAGAGVPLICIPVTSHQFRNGRQVERSGVGIVLAKEELGSMGKLEQAIEKILKDESFKYNAATLANMIDERPFSMKDVFVRNIKFLAKFGPHRRFDHYGAQLSFVQYYLIDVFTFLALIAVSSICFALYLVKLILEHIPAYFIFKKVKSN</sequence>
<feature type="signal peptide" evidence="7">
    <location>
        <begin position="1"/>
        <end position="18"/>
    </location>
</feature>
<dbReference type="InterPro" id="IPR002213">
    <property type="entry name" value="UDP_glucos_trans"/>
</dbReference>
<name>A0AAN5HZ23_9BILA</name>
<gene>
    <name evidence="8" type="ORF">PMAYCL1PPCAC_15826</name>
</gene>
<comment type="subcellular location">
    <subcellularLocation>
        <location evidence="7">Membrane</location>
        <topology evidence="7">Single-pass membrane protein</topology>
    </subcellularLocation>
</comment>
<dbReference type="PANTHER" id="PTHR48043:SF23">
    <property type="entry name" value="UDP-GLUCURONOSYLTRANSFERASE"/>
    <property type="match status" value="1"/>
</dbReference>
<evidence type="ECO:0000313" key="9">
    <source>
        <dbReference type="Proteomes" id="UP001328107"/>
    </source>
</evidence>
<feature type="non-terminal residue" evidence="8">
    <location>
        <position position="1"/>
    </location>
</feature>
<dbReference type="AlphaFoldDB" id="A0AAN5HZ23"/>
<dbReference type="Proteomes" id="UP001328107">
    <property type="component" value="Unassembled WGS sequence"/>
</dbReference>
<keyword evidence="3 6" id="KW-0808">Transferase</keyword>
<evidence type="ECO:0000256" key="3">
    <source>
        <dbReference type="ARBA" id="ARBA00022679"/>
    </source>
</evidence>
<evidence type="ECO:0000256" key="1">
    <source>
        <dbReference type="ARBA" id="ARBA00009995"/>
    </source>
</evidence>
<evidence type="ECO:0000313" key="8">
    <source>
        <dbReference type="EMBL" id="GMR45631.1"/>
    </source>
</evidence>
<evidence type="ECO:0000256" key="6">
    <source>
        <dbReference type="RuleBase" id="RU003718"/>
    </source>
</evidence>
<dbReference type="GO" id="GO:0016020">
    <property type="term" value="C:membrane"/>
    <property type="evidence" value="ECO:0007669"/>
    <property type="project" value="UniProtKB-SubCell"/>
</dbReference>
<evidence type="ECO:0000256" key="2">
    <source>
        <dbReference type="ARBA" id="ARBA00022676"/>
    </source>
</evidence>
<dbReference type="Pfam" id="PF00201">
    <property type="entry name" value="UDPGT"/>
    <property type="match status" value="1"/>
</dbReference>
<keyword evidence="9" id="KW-1185">Reference proteome</keyword>
<reference evidence="9" key="1">
    <citation type="submission" date="2022-10" db="EMBL/GenBank/DDBJ databases">
        <title>Genome assembly of Pristionchus species.</title>
        <authorList>
            <person name="Yoshida K."/>
            <person name="Sommer R.J."/>
        </authorList>
    </citation>
    <scope>NUCLEOTIDE SEQUENCE [LARGE SCALE GENOMIC DNA]</scope>
    <source>
        <strain evidence="9">RS5460</strain>
    </source>
</reference>
<comment type="catalytic activity">
    <reaction evidence="5 7">
        <text>glucuronate acceptor + UDP-alpha-D-glucuronate = acceptor beta-D-glucuronoside + UDP + H(+)</text>
        <dbReference type="Rhea" id="RHEA:21032"/>
        <dbReference type="ChEBI" id="CHEBI:15378"/>
        <dbReference type="ChEBI" id="CHEBI:58052"/>
        <dbReference type="ChEBI" id="CHEBI:58223"/>
        <dbReference type="ChEBI" id="CHEBI:132367"/>
        <dbReference type="ChEBI" id="CHEBI:132368"/>
        <dbReference type="EC" id="2.4.1.17"/>
    </reaction>
</comment>
<protein>
    <recommendedName>
        <fullName evidence="7">UDP-glucuronosyltransferase</fullName>
        <ecNumber evidence="7">2.4.1.17</ecNumber>
    </recommendedName>
</protein>
<keyword evidence="2 6" id="KW-0328">Glycosyltransferase</keyword>
<dbReference type="CDD" id="cd03784">
    <property type="entry name" value="GT1_Gtf-like"/>
    <property type="match status" value="1"/>
</dbReference>
<keyword evidence="7" id="KW-1133">Transmembrane helix</keyword>
<feature type="transmembrane region" description="Helical" evidence="7">
    <location>
        <begin position="488"/>
        <end position="512"/>
    </location>
</feature>
<dbReference type="EC" id="2.4.1.17" evidence="7"/>
<dbReference type="PANTHER" id="PTHR48043">
    <property type="entry name" value="EG:EG0003.4 PROTEIN-RELATED"/>
    <property type="match status" value="1"/>
</dbReference>
<keyword evidence="4 7" id="KW-0732">Signal</keyword>
<comment type="caution">
    <text evidence="8">The sequence shown here is derived from an EMBL/GenBank/DDBJ whole genome shotgun (WGS) entry which is preliminary data.</text>
</comment>
<dbReference type="Gene3D" id="3.40.50.2000">
    <property type="entry name" value="Glycogen Phosphorylase B"/>
    <property type="match status" value="1"/>
</dbReference>
<keyword evidence="7" id="KW-0812">Transmembrane</keyword>
<evidence type="ECO:0000256" key="4">
    <source>
        <dbReference type="ARBA" id="ARBA00022729"/>
    </source>
</evidence>
<dbReference type="SUPFAM" id="SSF53756">
    <property type="entry name" value="UDP-Glycosyltransferase/glycogen phosphorylase"/>
    <property type="match status" value="1"/>
</dbReference>